<evidence type="ECO:0000313" key="3">
    <source>
        <dbReference type="Proteomes" id="UP000799423"/>
    </source>
</evidence>
<evidence type="ECO:0000313" key="2">
    <source>
        <dbReference type="EMBL" id="KAF2853714.1"/>
    </source>
</evidence>
<feature type="compositionally biased region" description="Polar residues" evidence="1">
    <location>
        <begin position="120"/>
        <end position="139"/>
    </location>
</feature>
<accession>A0A6A7BE82</accession>
<reference evidence="2" key="1">
    <citation type="submission" date="2020-01" db="EMBL/GenBank/DDBJ databases">
        <authorList>
            <consortium name="DOE Joint Genome Institute"/>
            <person name="Haridas S."/>
            <person name="Albert R."/>
            <person name="Binder M."/>
            <person name="Bloem J."/>
            <person name="Labutti K."/>
            <person name="Salamov A."/>
            <person name="Andreopoulos B."/>
            <person name="Baker S.E."/>
            <person name="Barry K."/>
            <person name="Bills G."/>
            <person name="Bluhm B.H."/>
            <person name="Cannon C."/>
            <person name="Castanera R."/>
            <person name="Culley D.E."/>
            <person name="Daum C."/>
            <person name="Ezra D."/>
            <person name="Gonzalez J.B."/>
            <person name="Henrissat B."/>
            <person name="Kuo A."/>
            <person name="Liang C."/>
            <person name="Lipzen A."/>
            <person name="Lutzoni F."/>
            <person name="Magnuson J."/>
            <person name="Mondo S."/>
            <person name="Nolan M."/>
            <person name="Ohm R."/>
            <person name="Pangilinan J."/>
            <person name="Park H.-J."/>
            <person name="Ramirez L."/>
            <person name="Alfaro M."/>
            <person name="Sun H."/>
            <person name="Tritt A."/>
            <person name="Yoshinaga Y."/>
            <person name="Zwiers L.-H."/>
            <person name="Turgeon B.G."/>
            <person name="Goodwin S.B."/>
            <person name="Spatafora J.W."/>
            <person name="Crous P.W."/>
            <person name="Grigoriev I.V."/>
        </authorList>
    </citation>
    <scope>NUCLEOTIDE SEQUENCE</scope>
    <source>
        <strain evidence="2">IPT5</strain>
    </source>
</reference>
<organism evidence="2 3">
    <name type="scientific">Plenodomus tracheiphilus IPT5</name>
    <dbReference type="NCBI Taxonomy" id="1408161"/>
    <lineage>
        <taxon>Eukaryota</taxon>
        <taxon>Fungi</taxon>
        <taxon>Dikarya</taxon>
        <taxon>Ascomycota</taxon>
        <taxon>Pezizomycotina</taxon>
        <taxon>Dothideomycetes</taxon>
        <taxon>Pleosporomycetidae</taxon>
        <taxon>Pleosporales</taxon>
        <taxon>Pleosporineae</taxon>
        <taxon>Leptosphaeriaceae</taxon>
        <taxon>Plenodomus</taxon>
    </lineage>
</organism>
<feature type="region of interest" description="Disordered" evidence="1">
    <location>
        <begin position="100"/>
        <end position="139"/>
    </location>
</feature>
<name>A0A6A7BE82_9PLEO</name>
<dbReference type="AlphaFoldDB" id="A0A6A7BE82"/>
<gene>
    <name evidence="2" type="ORF">T440DRAFT_476372</name>
</gene>
<protein>
    <submittedName>
        <fullName evidence="2">Uncharacterized protein</fullName>
    </submittedName>
</protein>
<sequence>MNIYESMKFTSFAKPTTTTAAERRSARHSEDAGSIYSLPSSDLQLFAASPFHVDAAAALRANPHVAHLWGIPDNPYGCTIHTSEMEAKKYSLERQITCPNSQDLSRFGPPHVTKPDFAPTSPSLTDNNATSSSGSQDSLHQIRPHSFFLQTKQTVGPARHVRPVGFSDHMAS</sequence>
<dbReference type="Proteomes" id="UP000799423">
    <property type="component" value="Unassembled WGS sequence"/>
</dbReference>
<evidence type="ECO:0000256" key="1">
    <source>
        <dbReference type="SAM" id="MobiDB-lite"/>
    </source>
</evidence>
<dbReference type="EMBL" id="MU006294">
    <property type="protein sequence ID" value="KAF2853714.1"/>
    <property type="molecule type" value="Genomic_DNA"/>
</dbReference>
<proteinExistence type="predicted"/>
<keyword evidence="3" id="KW-1185">Reference proteome</keyword>